<feature type="transmembrane region" description="Helical" evidence="6">
    <location>
        <begin position="283"/>
        <end position="302"/>
    </location>
</feature>
<feature type="transmembrane region" description="Helical" evidence="6">
    <location>
        <begin position="51"/>
        <end position="69"/>
    </location>
</feature>
<evidence type="ECO:0000256" key="4">
    <source>
        <dbReference type="ARBA" id="ARBA00022989"/>
    </source>
</evidence>
<feature type="domain" description="EamA" evidence="7">
    <location>
        <begin position="167"/>
        <end position="299"/>
    </location>
</feature>
<proteinExistence type="inferred from homology"/>
<dbReference type="PANTHER" id="PTHR32322:SF2">
    <property type="entry name" value="EAMA DOMAIN-CONTAINING PROTEIN"/>
    <property type="match status" value="1"/>
</dbReference>
<sequence length="308" mass="30589">MHASHAPLAPAHRKPGAGLLFLVLSGTLWGTGGLTGSLLSLNSALPPLAVAAYRLAVGGALIIFFLALIGRRLPRGRTAWGRITTVGVLSAMCQACYFAAVSLTSVSVATLITIGAAPALVLATESAVGRRRADRWSVGPICLALAGLGLLVGVPIGGLTAPAMLGGAGLALLAAGGFAAITLIGTSAVPGLDEMTTTGFGFAVGGLFLIFLAEPTVGMGFDPSVTSITLVIMLGTVPTAVAYTLYFRGLRTVAASTAALVALLEPLTGALLAALMLDDHLGAAGISGAALLAAAVTIAAMAPSGRLR</sequence>
<evidence type="ECO:0000256" key="2">
    <source>
        <dbReference type="ARBA" id="ARBA00007362"/>
    </source>
</evidence>
<dbReference type="InterPro" id="IPR000620">
    <property type="entry name" value="EamA_dom"/>
</dbReference>
<evidence type="ECO:0000313" key="9">
    <source>
        <dbReference type="Proteomes" id="UP001595912"/>
    </source>
</evidence>
<feature type="transmembrane region" description="Helical" evidence="6">
    <location>
        <begin position="81"/>
        <end position="100"/>
    </location>
</feature>
<dbReference type="RefSeq" id="WP_380126953.1">
    <property type="nucleotide sequence ID" value="NZ_JBHSIU010000098.1"/>
</dbReference>
<comment type="subcellular location">
    <subcellularLocation>
        <location evidence="1">Membrane</location>
        <topology evidence="1">Multi-pass membrane protein</topology>
    </subcellularLocation>
</comment>
<dbReference type="EMBL" id="JBHSIU010000098">
    <property type="protein sequence ID" value="MFC5006333.1"/>
    <property type="molecule type" value="Genomic_DNA"/>
</dbReference>
<feature type="transmembrane region" description="Helical" evidence="6">
    <location>
        <begin position="196"/>
        <end position="213"/>
    </location>
</feature>
<feature type="transmembrane region" description="Helical" evidence="6">
    <location>
        <begin position="225"/>
        <end position="246"/>
    </location>
</feature>
<evidence type="ECO:0000256" key="5">
    <source>
        <dbReference type="ARBA" id="ARBA00023136"/>
    </source>
</evidence>
<dbReference type="SUPFAM" id="SSF103481">
    <property type="entry name" value="Multidrug resistance efflux transporter EmrE"/>
    <property type="match status" value="2"/>
</dbReference>
<comment type="similarity">
    <text evidence="2">Belongs to the EamA transporter family.</text>
</comment>
<evidence type="ECO:0000313" key="8">
    <source>
        <dbReference type="EMBL" id="MFC5006333.1"/>
    </source>
</evidence>
<keyword evidence="5 6" id="KW-0472">Membrane</keyword>
<name>A0ABV9WH19_9ACTN</name>
<feature type="transmembrane region" description="Helical" evidence="6">
    <location>
        <begin position="20"/>
        <end position="39"/>
    </location>
</feature>
<dbReference type="Pfam" id="PF00892">
    <property type="entry name" value="EamA"/>
    <property type="match status" value="2"/>
</dbReference>
<comment type="caution">
    <text evidence="8">The sequence shown here is derived from an EMBL/GenBank/DDBJ whole genome shotgun (WGS) entry which is preliminary data.</text>
</comment>
<evidence type="ECO:0000256" key="1">
    <source>
        <dbReference type="ARBA" id="ARBA00004141"/>
    </source>
</evidence>
<dbReference type="InterPro" id="IPR050638">
    <property type="entry name" value="AA-Vitamin_Transporters"/>
</dbReference>
<reference evidence="9" key="1">
    <citation type="journal article" date="2019" name="Int. J. Syst. Evol. Microbiol.">
        <title>The Global Catalogue of Microorganisms (GCM) 10K type strain sequencing project: providing services to taxonomists for standard genome sequencing and annotation.</title>
        <authorList>
            <consortium name="The Broad Institute Genomics Platform"/>
            <consortium name="The Broad Institute Genome Sequencing Center for Infectious Disease"/>
            <person name="Wu L."/>
            <person name="Ma J."/>
        </authorList>
    </citation>
    <scope>NUCLEOTIDE SEQUENCE [LARGE SCALE GENOMIC DNA]</scope>
    <source>
        <strain evidence="9">CGMCC 4.7152</strain>
    </source>
</reference>
<evidence type="ECO:0000256" key="6">
    <source>
        <dbReference type="SAM" id="Phobius"/>
    </source>
</evidence>
<feature type="transmembrane region" description="Helical" evidence="6">
    <location>
        <begin position="163"/>
        <end position="184"/>
    </location>
</feature>
<feature type="transmembrane region" description="Helical" evidence="6">
    <location>
        <begin position="258"/>
        <end position="277"/>
    </location>
</feature>
<evidence type="ECO:0000256" key="3">
    <source>
        <dbReference type="ARBA" id="ARBA00022692"/>
    </source>
</evidence>
<accession>A0ABV9WH19</accession>
<organism evidence="8 9">
    <name type="scientific">Dactylosporangium cerinum</name>
    <dbReference type="NCBI Taxonomy" id="1434730"/>
    <lineage>
        <taxon>Bacteria</taxon>
        <taxon>Bacillati</taxon>
        <taxon>Actinomycetota</taxon>
        <taxon>Actinomycetes</taxon>
        <taxon>Micromonosporales</taxon>
        <taxon>Micromonosporaceae</taxon>
        <taxon>Dactylosporangium</taxon>
    </lineage>
</organism>
<keyword evidence="4 6" id="KW-1133">Transmembrane helix</keyword>
<keyword evidence="3 6" id="KW-0812">Transmembrane</keyword>
<dbReference type="PANTHER" id="PTHR32322">
    <property type="entry name" value="INNER MEMBRANE TRANSPORTER"/>
    <property type="match status" value="1"/>
</dbReference>
<keyword evidence="9" id="KW-1185">Reference proteome</keyword>
<feature type="domain" description="EamA" evidence="7">
    <location>
        <begin position="17"/>
        <end position="152"/>
    </location>
</feature>
<evidence type="ECO:0000259" key="7">
    <source>
        <dbReference type="Pfam" id="PF00892"/>
    </source>
</evidence>
<feature type="transmembrane region" description="Helical" evidence="6">
    <location>
        <begin position="136"/>
        <end position="157"/>
    </location>
</feature>
<protein>
    <submittedName>
        <fullName evidence="8">DMT family transporter</fullName>
    </submittedName>
</protein>
<dbReference type="InterPro" id="IPR037185">
    <property type="entry name" value="EmrE-like"/>
</dbReference>
<gene>
    <name evidence="8" type="ORF">ACFPIJ_51995</name>
</gene>
<feature type="transmembrane region" description="Helical" evidence="6">
    <location>
        <begin position="106"/>
        <end position="124"/>
    </location>
</feature>
<dbReference type="Proteomes" id="UP001595912">
    <property type="component" value="Unassembled WGS sequence"/>
</dbReference>